<proteinExistence type="predicted"/>
<evidence type="ECO:0000259" key="2">
    <source>
        <dbReference type="Pfam" id="PF16116"/>
    </source>
</evidence>
<feature type="region of interest" description="Disordered" evidence="1">
    <location>
        <begin position="229"/>
        <end position="248"/>
    </location>
</feature>
<feature type="compositionally biased region" description="Low complexity" evidence="1">
    <location>
        <begin position="403"/>
        <end position="456"/>
    </location>
</feature>
<dbReference type="AlphaFoldDB" id="A0A6S6SZJ7"/>
<gene>
    <name evidence="4" type="ORF">HELGO_WM15181</name>
</gene>
<reference evidence="4" key="1">
    <citation type="submission" date="2020-01" db="EMBL/GenBank/DDBJ databases">
        <authorList>
            <person name="Meier V. D."/>
            <person name="Meier V D."/>
        </authorList>
    </citation>
    <scope>NUCLEOTIDE SEQUENCE</scope>
    <source>
        <strain evidence="4">HLG_WM_MAG_02</strain>
    </source>
</reference>
<organism evidence="4">
    <name type="scientific">uncultured Sulfurovum sp</name>
    <dbReference type="NCBI Taxonomy" id="269237"/>
    <lineage>
        <taxon>Bacteria</taxon>
        <taxon>Pseudomonadati</taxon>
        <taxon>Campylobacterota</taxon>
        <taxon>Epsilonproteobacteria</taxon>
        <taxon>Campylobacterales</taxon>
        <taxon>Sulfurovaceae</taxon>
        <taxon>Sulfurovum</taxon>
        <taxon>environmental samples</taxon>
    </lineage>
</organism>
<feature type="region of interest" description="Disordered" evidence="1">
    <location>
        <begin position="396"/>
        <end position="458"/>
    </location>
</feature>
<evidence type="ECO:0008006" key="5">
    <source>
        <dbReference type="Google" id="ProtNLM"/>
    </source>
</evidence>
<dbReference type="InterPro" id="IPR032267">
    <property type="entry name" value="DUF4832"/>
</dbReference>
<sequence>MLNSKWKSVLWVWIMLLTTAYGYAVEINTTIQTGSDDVEERASGRVSSSSGDLELVYDSGNQVIGLRFVNLDIPQGATISSSYLQFTVDETSSEETLLNIYGQKVENAEAFGTDNFNVSSRVKTLASVSWSVPVWNTTKVSEEAQKSPELKSIVQEIVNLEGWTNNNNIVFMIDGSGKRVADSYEGGSERVPKLYISYEVNNEGEDNNTDRSIDDNNFTVSSIDVSVSHKYDDAEESESGSTSRSSSDLELVYDGSHQTIGLRFIGLDIPVGATITNAHLQFTADETDTEDTQLNIYAQKSATPEAYESVAFNISSREKTLASVSWNVPVWETTLESAEKQTTPNLKALVQEVIDLDSWAANSNMAFIIDGTGKRVADSFEGGADKATKLHIEFTTGSDSNITDGGSDNNTSDGGEDTNTTDGGTDNNTTEGGNDDTNSTDGGDNNTTNGDGTDTNQTLISKSIDIPISYGNDDVEEAQTGAIYMDSSDLELVHDGIDQTIGLRFTNLNIPQGATITSASIQFNTDEVGHTDATVLNIYAQNIDNAPTFTSSSYNVSSRDKTTASAVWDVPEWSVLDEHSTAQQTPELKLLVQEVVNRSGWTKNSALAFIIEGIGHRTADSYEGGTEKAPTLHVEYEFLQDVVVLDPAVTSFVEDSSVNVFNPDRGLYTADYDLAQSTSWNMFHDAEADGYRMVYSPINLYDYTDTTTLPSSVLETINENLVDAETKGVKLILRFKYREDESNAYQDPALSTILGHMEQLRDILQSHKEIISVVQAGTIGAWGEWNRFTGEFADSNANYKSNRRAVIAKLVDIFPNKFIQIRTPMHKELLYGTSAEYKDEGVEGKITTDIAYTEDIRAKIGHHNDCLLADDTNYGTYGSNVNFWKDYVSNDSKYTPLGGETCWIEPGFEVLSDCEYSLDELKRLQYSYLNNVYQVEILNKWRNQGCYQEIKENLGYRLVATNLNSVKSDDNSTLSIALTLENKGFAAPYIKSSVNFILKSSNNIYTFNQADVDTRKFYASGTKDVSTDLSLIDVESGEYCLYLQIGENFSAIRLSNSQNSDGVDMWNESLKSNTLKCGIEL</sequence>
<name>A0A6S6SZJ7_9BACT</name>
<feature type="domain" description="DUF4874" evidence="3">
    <location>
        <begin position="662"/>
        <end position="826"/>
    </location>
</feature>
<accession>A0A6S6SZJ7</accession>
<dbReference type="EMBL" id="CACVAZ010000069">
    <property type="protein sequence ID" value="CAA6811712.1"/>
    <property type="molecule type" value="Genomic_DNA"/>
</dbReference>
<dbReference type="Pfam" id="PF16173">
    <property type="entry name" value="DUF4874"/>
    <property type="match status" value="1"/>
</dbReference>
<evidence type="ECO:0000259" key="3">
    <source>
        <dbReference type="Pfam" id="PF16173"/>
    </source>
</evidence>
<protein>
    <recommendedName>
        <fullName evidence="5">DUF4832 domain-containing protein</fullName>
    </recommendedName>
</protein>
<dbReference type="InterPro" id="IPR032379">
    <property type="entry name" value="DUF4874"/>
</dbReference>
<dbReference type="Pfam" id="PF16116">
    <property type="entry name" value="DUF4832"/>
    <property type="match status" value="1"/>
</dbReference>
<evidence type="ECO:0000256" key="1">
    <source>
        <dbReference type="SAM" id="MobiDB-lite"/>
    </source>
</evidence>
<evidence type="ECO:0000313" key="4">
    <source>
        <dbReference type="EMBL" id="CAA6811712.1"/>
    </source>
</evidence>
<feature type="domain" description="DUF4832" evidence="2">
    <location>
        <begin position="859"/>
        <end position="1049"/>
    </location>
</feature>